<comment type="caution">
    <text evidence="2">The sequence shown here is derived from an EMBL/GenBank/DDBJ whole genome shotgun (WGS) entry which is preliminary data.</text>
</comment>
<dbReference type="AlphaFoldDB" id="A0A0M0HVM0"/>
<keyword evidence="3" id="KW-1185">Reference proteome</keyword>
<feature type="signal peptide" evidence="1">
    <location>
        <begin position="1"/>
        <end position="17"/>
    </location>
</feature>
<feature type="chain" id="PRO_5005600390" description="DUF1566 domain-containing protein" evidence="1">
    <location>
        <begin position="18"/>
        <end position="232"/>
    </location>
</feature>
<dbReference type="Proteomes" id="UP000037530">
    <property type="component" value="Unassembled WGS sequence"/>
</dbReference>
<keyword evidence="1" id="KW-0732">Signal</keyword>
<evidence type="ECO:0000313" key="2">
    <source>
        <dbReference type="EMBL" id="KOO05673.1"/>
    </source>
</evidence>
<protein>
    <recommendedName>
        <fullName evidence="4">DUF1566 domain-containing protein</fullName>
    </recommendedName>
</protein>
<reference evidence="3" key="1">
    <citation type="submission" date="2015-08" db="EMBL/GenBank/DDBJ databases">
        <title>Vibrio galatheae sp. nov., a novel member of the Vibrionaceae family isolated from the Solomon Islands.</title>
        <authorList>
            <person name="Giubergia S."/>
            <person name="Machado H."/>
            <person name="Mateiu R.V."/>
            <person name="Gram L."/>
        </authorList>
    </citation>
    <scope>NUCLEOTIDE SEQUENCE [LARGE SCALE GENOMIC DNA]</scope>
    <source>
        <strain evidence="3">DSM 19134</strain>
    </source>
</reference>
<dbReference type="RefSeq" id="WP_053411032.1">
    <property type="nucleotide sequence ID" value="NZ_DAIPHI010000014.1"/>
</dbReference>
<evidence type="ECO:0000256" key="1">
    <source>
        <dbReference type="SAM" id="SignalP"/>
    </source>
</evidence>
<sequence length="232" mass="26367">MKYLSLSLMMFISSAYAAELELQCGANTDLNPNNRFSHDVISTDIGDYKVVNDATTGLQWSYCFVGQTYDSLQDACLEVPTVPYELSDDSFYANIRQVTMDAVESANQQLGSIEHRWRLPSVKELVGIYNDQCVPGNYPVFSYDINVSQQEIEALSNTPYSTDETMIGYHTAIYARQKGEIYQNITVTSDTAMLDSNYIHYYTVNFRGWGSLLNQMRRTSGMLRLVRDIPQE</sequence>
<evidence type="ECO:0000313" key="3">
    <source>
        <dbReference type="Proteomes" id="UP000037530"/>
    </source>
</evidence>
<evidence type="ECO:0008006" key="4">
    <source>
        <dbReference type="Google" id="ProtNLM"/>
    </source>
</evidence>
<dbReference type="OrthoDB" id="5869471at2"/>
<dbReference type="PATRIC" id="fig|171383.3.peg.4340"/>
<name>A0A0M0HVM0_9VIBR</name>
<dbReference type="EMBL" id="LHPI01000035">
    <property type="protein sequence ID" value="KOO05673.1"/>
    <property type="molecule type" value="Genomic_DNA"/>
</dbReference>
<organism evidence="2 3">
    <name type="scientific">Vibrio hepatarius</name>
    <dbReference type="NCBI Taxonomy" id="171383"/>
    <lineage>
        <taxon>Bacteria</taxon>
        <taxon>Pseudomonadati</taxon>
        <taxon>Pseudomonadota</taxon>
        <taxon>Gammaproteobacteria</taxon>
        <taxon>Vibrionales</taxon>
        <taxon>Vibrionaceae</taxon>
        <taxon>Vibrio</taxon>
        <taxon>Vibrio oreintalis group</taxon>
    </lineage>
</organism>
<accession>A0A0M0HVM0</accession>
<dbReference type="STRING" id="171383.AKJ31_21265"/>
<gene>
    <name evidence="2" type="ORF">AKJ31_21265</name>
</gene>
<proteinExistence type="predicted"/>